<dbReference type="InterPro" id="IPR018998">
    <property type="entry name" value="EndoU_C"/>
</dbReference>
<evidence type="ECO:0000256" key="10">
    <source>
        <dbReference type="ARBA" id="ARBA00023239"/>
    </source>
</evidence>
<dbReference type="AlphaFoldDB" id="A0A8S1JI73"/>
<dbReference type="InterPro" id="IPR037227">
    <property type="entry name" value="EndoU-like"/>
</dbReference>
<reference evidence="12" key="1">
    <citation type="submission" date="2020-12" db="EMBL/GenBank/DDBJ databases">
        <authorList>
            <person name="Iha C."/>
        </authorList>
    </citation>
    <scope>NUCLEOTIDE SEQUENCE</scope>
</reference>
<keyword evidence="6" id="KW-0255">Endonuclease</keyword>
<keyword evidence="7" id="KW-0378">Hydrolase</keyword>
<dbReference type="SUPFAM" id="SSF142877">
    <property type="entry name" value="EndoU-like"/>
    <property type="match status" value="1"/>
</dbReference>
<gene>
    <name evidence="12" type="ORF">OSTQU699_LOCUS9996</name>
</gene>
<name>A0A8S1JI73_9CHLO</name>
<dbReference type="GO" id="GO:0004521">
    <property type="term" value="F:RNA endonuclease activity"/>
    <property type="evidence" value="ECO:0007669"/>
    <property type="project" value="InterPro"/>
</dbReference>
<dbReference type="GO" id="GO:0016829">
    <property type="term" value="F:lyase activity"/>
    <property type="evidence" value="ECO:0007669"/>
    <property type="project" value="UniProtKB-KW"/>
</dbReference>
<feature type="domain" description="EndoU" evidence="11">
    <location>
        <begin position="9"/>
        <end position="281"/>
    </location>
</feature>
<evidence type="ECO:0000256" key="6">
    <source>
        <dbReference type="ARBA" id="ARBA00022759"/>
    </source>
</evidence>
<evidence type="ECO:0000256" key="1">
    <source>
        <dbReference type="ARBA" id="ARBA00001936"/>
    </source>
</evidence>
<dbReference type="PROSITE" id="PS51959">
    <property type="entry name" value="ENDOU"/>
    <property type="match status" value="1"/>
</dbReference>
<accession>A0A8S1JI73</accession>
<dbReference type="GO" id="GO:0003723">
    <property type="term" value="F:RNA binding"/>
    <property type="evidence" value="ECO:0007669"/>
    <property type="project" value="UniProtKB-KW"/>
</dbReference>
<sequence>MSVHPTEEELESLSLACQKLWDLDENRLEPGVDYAINVQGGKNPFGNQDAAADKLFLGVKDDVWQRQTYVIFYNLLDNYERQTGIRETLTPQERQETIAFVNAIMETKPMQYCHNLLVKKGRAPADEGEFKDLLMKLWFYFYRRETDFDSSGFEHVFVGEVKNGKVTGLHNWIQFYIEERKGNIDYRGFIRPRRRGQGVENPDGNERILTVQMEWGDELKPISTIFIGTSPEFEMALYTLCFLAGGEENLIDIEQYDVMIKCYRMGRDRDQIGTAFPEVVGVDQ</sequence>
<keyword evidence="10" id="KW-0456">Lyase</keyword>
<dbReference type="GO" id="GO:0046872">
    <property type="term" value="F:metal ion binding"/>
    <property type="evidence" value="ECO:0007669"/>
    <property type="project" value="UniProtKB-KW"/>
</dbReference>
<evidence type="ECO:0000256" key="9">
    <source>
        <dbReference type="ARBA" id="ARBA00023211"/>
    </source>
</evidence>
<comment type="caution">
    <text evidence="12">The sequence shown here is derived from an EMBL/GenBank/DDBJ whole genome shotgun (WGS) entry which is preliminary data.</text>
</comment>
<evidence type="ECO:0000256" key="8">
    <source>
        <dbReference type="ARBA" id="ARBA00022884"/>
    </source>
</evidence>
<dbReference type="InterPro" id="IPR039787">
    <property type="entry name" value="ENDOU"/>
</dbReference>
<dbReference type="OrthoDB" id="430326at2759"/>
<evidence type="ECO:0000259" key="11">
    <source>
        <dbReference type="PROSITE" id="PS51959"/>
    </source>
</evidence>
<evidence type="ECO:0000256" key="4">
    <source>
        <dbReference type="ARBA" id="ARBA00022722"/>
    </source>
</evidence>
<dbReference type="PANTHER" id="PTHR12439">
    <property type="entry name" value="PLACENTAL PROTEIN 11-RELATED"/>
    <property type="match status" value="1"/>
</dbReference>
<keyword evidence="9" id="KW-0464">Manganese</keyword>
<comment type="cofactor">
    <cofactor evidence="1">
        <name>Mn(2+)</name>
        <dbReference type="ChEBI" id="CHEBI:29035"/>
    </cofactor>
</comment>
<dbReference type="CDD" id="cd21159">
    <property type="entry name" value="XendoU"/>
    <property type="match status" value="1"/>
</dbReference>
<proteinExistence type="inferred from homology"/>
<keyword evidence="4" id="KW-0540">Nuclease</keyword>
<evidence type="ECO:0000256" key="5">
    <source>
        <dbReference type="ARBA" id="ARBA00022723"/>
    </source>
</evidence>
<evidence type="ECO:0000256" key="3">
    <source>
        <dbReference type="ARBA" id="ARBA00011245"/>
    </source>
</evidence>
<comment type="similarity">
    <text evidence="2">Belongs to the ENDOU family.</text>
</comment>
<evidence type="ECO:0000313" key="12">
    <source>
        <dbReference type="EMBL" id="CAD7704642.1"/>
    </source>
</evidence>
<comment type="subunit">
    <text evidence="3">Monomer.</text>
</comment>
<dbReference type="EMBL" id="CAJHUC010002938">
    <property type="protein sequence ID" value="CAD7704642.1"/>
    <property type="molecule type" value="Genomic_DNA"/>
</dbReference>
<dbReference type="PANTHER" id="PTHR12439:SF11">
    <property type="entry name" value="URIDYLATE-SPECIFIC ENDORIBONUCLEASE"/>
    <property type="match status" value="1"/>
</dbReference>
<keyword evidence="13" id="KW-1185">Reference proteome</keyword>
<keyword evidence="8" id="KW-0694">RNA-binding</keyword>
<dbReference type="Pfam" id="PF09412">
    <property type="entry name" value="XendoU"/>
    <property type="match status" value="1"/>
</dbReference>
<evidence type="ECO:0000256" key="7">
    <source>
        <dbReference type="ARBA" id="ARBA00022801"/>
    </source>
</evidence>
<keyword evidence="5" id="KW-0479">Metal-binding</keyword>
<evidence type="ECO:0000313" key="13">
    <source>
        <dbReference type="Proteomes" id="UP000708148"/>
    </source>
</evidence>
<dbReference type="Proteomes" id="UP000708148">
    <property type="component" value="Unassembled WGS sequence"/>
</dbReference>
<dbReference type="GO" id="GO:0016787">
    <property type="term" value="F:hydrolase activity"/>
    <property type="evidence" value="ECO:0007669"/>
    <property type="project" value="UniProtKB-KW"/>
</dbReference>
<evidence type="ECO:0000256" key="2">
    <source>
        <dbReference type="ARBA" id="ARBA00010168"/>
    </source>
</evidence>
<protein>
    <recommendedName>
        <fullName evidence="11">EndoU domain-containing protein</fullName>
    </recommendedName>
</protein>
<organism evidence="12 13">
    <name type="scientific">Ostreobium quekettii</name>
    <dbReference type="NCBI Taxonomy" id="121088"/>
    <lineage>
        <taxon>Eukaryota</taxon>
        <taxon>Viridiplantae</taxon>
        <taxon>Chlorophyta</taxon>
        <taxon>core chlorophytes</taxon>
        <taxon>Ulvophyceae</taxon>
        <taxon>TCBD clade</taxon>
        <taxon>Bryopsidales</taxon>
        <taxon>Ostreobineae</taxon>
        <taxon>Ostreobiaceae</taxon>
        <taxon>Ostreobium</taxon>
    </lineage>
</organism>